<feature type="signal peptide" evidence="2">
    <location>
        <begin position="1"/>
        <end position="19"/>
    </location>
</feature>
<dbReference type="EMBL" id="BMCP01000001">
    <property type="protein sequence ID" value="GGE31448.1"/>
    <property type="molecule type" value="Genomic_DNA"/>
</dbReference>
<dbReference type="RefSeq" id="WP_188408195.1">
    <property type="nucleotide sequence ID" value="NZ_BMCP01000001.1"/>
</dbReference>
<keyword evidence="4" id="KW-1185">Reference proteome</keyword>
<protein>
    <submittedName>
        <fullName evidence="3">Membrane protein</fullName>
    </submittedName>
</protein>
<keyword evidence="1" id="KW-0812">Transmembrane</keyword>
<keyword evidence="1" id="KW-1133">Transmembrane helix</keyword>
<accession>A0A8J2VI32</accession>
<gene>
    <name evidence="3" type="ORF">GCM10007276_05820</name>
</gene>
<evidence type="ECO:0000256" key="2">
    <source>
        <dbReference type="SAM" id="SignalP"/>
    </source>
</evidence>
<dbReference type="Pfam" id="PF09608">
    <property type="entry name" value="Alph_Pro_TM"/>
    <property type="match status" value="1"/>
</dbReference>
<reference evidence="3" key="1">
    <citation type="journal article" date="2014" name="Int. J. Syst. Evol. Microbiol.">
        <title>Complete genome sequence of Corynebacterium casei LMG S-19264T (=DSM 44701T), isolated from a smear-ripened cheese.</title>
        <authorList>
            <consortium name="US DOE Joint Genome Institute (JGI-PGF)"/>
            <person name="Walter F."/>
            <person name="Albersmeier A."/>
            <person name="Kalinowski J."/>
            <person name="Ruckert C."/>
        </authorList>
    </citation>
    <scope>NUCLEOTIDE SEQUENCE</scope>
    <source>
        <strain evidence="3">CCM 7684</strain>
    </source>
</reference>
<evidence type="ECO:0000256" key="1">
    <source>
        <dbReference type="SAM" id="Phobius"/>
    </source>
</evidence>
<name>A0A8J2VI32_9RHOB</name>
<feature type="chain" id="PRO_5035147340" evidence="2">
    <location>
        <begin position="20"/>
        <end position="253"/>
    </location>
</feature>
<evidence type="ECO:0000313" key="4">
    <source>
        <dbReference type="Proteomes" id="UP000602745"/>
    </source>
</evidence>
<keyword evidence="1" id="KW-0472">Membrane</keyword>
<feature type="transmembrane region" description="Helical" evidence="1">
    <location>
        <begin position="229"/>
        <end position="250"/>
    </location>
</feature>
<keyword evidence="2" id="KW-0732">Signal</keyword>
<dbReference type="Proteomes" id="UP000602745">
    <property type="component" value="Unassembled WGS sequence"/>
</dbReference>
<evidence type="ECO:0000313" key="3">
    <source>
        <dbReference type="EMBL" id="GGE31448.1"/>
    </source>
</evidence>
<comment type="caution">
    <text evidence="3">The sequence shown here is derived from an EMBL/GenBank/DDBJ whole genome shotgun (WGS) entry which is preliminary data.</text>
</comment>
<dbReference type="AlphaFoldDB" id="A0A8J2VI32"/>
<organism evidence="3 4">
    <name type="scientific">Agaricicola taiwanensis</name>
    <dbReference type="NCBI Taxonomy" id="591372"/>
    <lineage>
        <taxon>Bacteria</taxon>
        <taxon>Pseudomonadati</taxon>
        <taxon>Pseudomonadota</taxon>
        <taxon>Alphaproteobacteria</taxon>
        <taxon>Rhodobacterales</taxon>
        <taxon>Paracoccaceae</taxon>
        <taxon>Agaricicola</taxon>
    </lineage>
</organism>
<sequence length="253" mass="27631">MRLPALIAALVLMASPALAEGLTVSLSSHRIIIRSNFTGADVVLFGAIGRDASTISRSGSYDVVVTVRGPKRDIVVREKERILGFWVNWSSLTFPQIPDYLAISSSKPLAEIAGEAQRESLRLGLEESLPLPVSKRMPPEEVARNRSSLIRLKQIERRYIYNATGVTFLNEALFRATVPLPANVPIGVFEVEVKLFSGGALLATQNTALEVVKAGFEADMADVARERPWTYGFVAAFLAVACGWLASVAFRRD</sequence>
<reference evidence="3" key="2">
    <citation type="submission" date="2020-09" db="EMBL/GenBank/DDBJ databases">
        <authorList>
            <person name="Sun Q."/>
            <person name="Sedlacek I."/>
        </authorList>
    </citation>
    <scope>NUCLEOTIDE SEQUENCE</scope>
    <source>
        <strain evidence="3">CCM 7684</strain>
    </source>
</reference>
<dbReference type="InterPro" id="IPR019088">
    <property type="entry name" value="CHP02186-rel_TM"/>
</dbReference>
<proteinExistence type="predicted"/>